<dbReference type="AlphaFoldDB" id="A0A4Z2FRU9"/>
<evidence type="ECO:0000313" key="2">
    <source>
        <dbReference type="EMBL" id="TNN43966.1"/>
    </source>
</evidence>
<keyword evidence="3" id="KW-1185">Reference proteome</keyword>
<feature type="region of interest" description="Disordered" evidence="1">
    <location>
        <begin position="24"/>
        <end position="67"/>
    </location>
</feature>
<reference evidence="2 3" key="1">
    <citation type="submission" date="2019-03" db="EMBL/GenBank/DDBJ databases">
        <title>First draft genome of Liparis tanakae, snailfish: a comprehensive survey of snailfish specific genes.</title>
        <authorList>
            <person name="Kim W."/>
            <person name="Song I."/>
            <person name="Jeong J.-H."/>
            <person name="Kim D."/>
            <person name="Kim S."/>
            <person name="Ryu S."/>
            <person name="Song J.Y."/>
            <person name="Lee S.K."/>
        </authorList>
    </citation>
    <scope>NUCLEOTIDE SEQUENCE [LARGE SCALE GENOMIC DNA]</scope>
    <source>
        <tissue evidence="2">Muscle</tissue>
    </source>
</reference>
<evidence type="ECO:0000256" key="1">
    <source>
        <dbReference type="SAM" id="MobiDB-lite"/>
    </source>
</evidence>
<protein>
    <submittedName>
        <fullName evidence="2">Uncharacterized protein</fullName>
    </submittedName>
</protein>
<sequence>MGIVAYGSSLPGVCCLEVAPRHSADPASQKTFPAGQVQKKADKMNEDLLSENSESKGIWDSIARTRH</sequence>
<accession>A0A4Z2FRU9</accession>
<proteinExistence type="predicted"/>
<evidence type="ECO:0000313" key="3">
    <source>
        <dbReference type="Proteomes" id="UP000314294"/>
    </source>
</evidence>
<dbReference type="EMBL" id="SRLO01000934">
    <property type="protein sequence ID" value="TNN43966.1"/>
    <property type="molecule type" value="Genomic_DNA"/>
</dbReference>
<name>A0A4Z2FRU9_9TELE</name>
<comment type="caution">
    <text evidence="2">The sequence shown here is derived from an EMBL/GenBank/DDBJ whole genome shotgun (WGS) entry which is preliminary data.</text>
</comment>
<organism evidence="2 3">
    <name type="scientific">Liparis tanakae</name>
    <name type="common">Tanaka's snailfish</name>
    <dbReference type="NCBI Taxonomy" id="230148"/>
    <lineage>
        <taxon>Eukaryota</taxon>
        <taxon>Metazoa</taxon>
        <taxon>Chordata</taxon>
        <taxon>Craniata</taxon>
        <taxon>Vertebrata</taxon>
        <taxon>Euteleostomi</taxon>
        <taxon>Actinopterygii</taxon>
        <taxon>Neopterygii</taxon>
        <taxon>Teleostei</taxon>
        <taxon>Neoteleostei</taxon>
        <taxon>Acanthomorphata</taxon>
        <taxon>Eupercaria</taxon>
        <taxon>Perciformes</taxon>
        <taxon>Cottioidei</taxon>
        <taxon>Cottales</taxon>
        <taxon>Liparidae</taxon>
        <taxon>Liparis</taxon>
    </lineage>
</organism>
<gene>
    <name evidence="2" type="ORF">EYF80_045851</name>
</gene>
<dbReference type="Proteomes" id="UP000314294">
    <property type="component" value="Unassembled WGS sequence"/>
</dbReference>